<protein>
    <recommendedName>
        <fullName evidence="2">Amidohydrolase-related domain-containing protein</fullName>
    </recommendedName>
</protein>
<dbReference type="InterPro" id="IPR050378">
    <property type="entry name" value="Metallo-dep_Hydrolases_sf"/>
</dbReference>
<reference evidence="3 4" key="1">
    <citation type="submission" date="2024-07" db="EMBL/GenBank/DDBJ databases">
        <title>Section-level genome sequencing and comparative genomics of Aspergillus sections Usti and Cavernicolus.</title>
        <authorList>
            <consortium name="Lawrence Berkeley National Laboratory"/>
            <person name="Nybo J.L."/>
            <person name="Vesth T.C."/>
            <person name="Theobald S."/>
            <person name="Frisvad J.C."/>
            <person name="Larsen T.O."/>
            <person name="Kjaerboelling I."/>
            <person name="Rothschild-Mancinelli K."/>
            <person name="Lyhne E.K."/>
            <person name="Kogle M.E."/>
            <person name="Barry K."/>
            <person name="Clum A."/>
            <person name="Na H."/>
            <person name="Ledsgaard L."/>
            <person name="Lin J."/>
            <person name="Lipzen A."/>
            <person name="Kuo A."/>
            <person name="Riley R."/>
            <person name="Mondo S."/>
            <person name="LaButti K."/>
            <person name="Haridas S."/>
            <person name="Pangalinan J."/>
            <person name="Salamov A.A."/>
            <person name="Simmons B.A."/>
            <person name="Magnuson J.K."/>
            <person name="Chen J."/>
            <person name="Drula E."/>
            <person name="Henrissat B."/>
            <person name="Wiebenga A."/>
            <person name="Lubbers R.J."/>
            <person name="Gomes A.C."/>
            <person name="Makela M.R."/>
            <person name="Stajich J."/>
            <person name="Grigoriev I.V."/>
            <person name="Mortensen U.H."/>
            <person name="De vries R.P."/>
            <person name="Baker S.E."/>
            <person name="Andersen M.R."/>
        </authorList>
    </citation>
    <scope>NUCLEOTIDE SEQUENCE [LARGE SCALE GENOMIC DNA]</scope>
    <source>
        <strain evidence="3 4">CBS 600.67</strain>
    </source>
</reference>
<comment type="caution">
    <text evidence="3">The sequence shown here is derived from an EMBL/GenBank/DDBJ whole genome shotgun (WGS) entry which is preliminary data.</text>
</comment>
<accession>A0ABR4ICN8</accession>
<proteinExistence type="inferred from homology"/>
<feature type="domain" description="Amidohydrolase-related" evidence="2">
    <location>
        <begin position="62"/>
        <end position="444"/>
    </location>
</feature>
<dbReference type="SUPFAM" id="SSF51556">
    <property type="entry name" value="Metallo-dependent hydrolases"/>
    <property type="match status" value="1"/>
</dbReference>
<dbReference type="InterPro" id="IPR032466">
    <property type="entry name" value="Metal_Hydrolase"/>
</dbReference>
<dbReference type="InterPro" id="IPR011059">
    <property type="entry name" value="Metal-dep_hydrolase_composite"/>
</dbReference>
<sequence length="485" mass="53062">MGSLCDAEYKFDCVILHGNVATAADVGHYDIAIKDGKVVLLAPANMLKNCAARRVIDAEGAYVTPGGVDAHVHLAEPSLFGKGQSADDYTNGSRSAIAGGTTTIITFAPQLKSETSLLPALDRNFAEASKGAYCDYSFHLIIANPTREALGNLVTIRERGISSVKIYMRYEALHLRDNQILDVLLKARAEGITTLIQQKLLDPKYHATSRPPILETEATNCAISLGQLVCAPILIVHVSSPAAAEIIRNAQSLEHPVYAETCPQYAFLTRDALDKPGFEGAKAVCSPPPRDSAKDLEGTWTYLKNGTFTILSSDHCPFRYDDTINGKKAALSCDAPNGHFKHIPNGCPGVETRLPLVFSSQRLAPERFAALTSTNPAKLYGLYPRKSALIPGVSDADLTIWYPPGRLDPFCISNKALNHNVDYTPYEGMEVSQWPRYTLLRGEVAWDRDGGGWWVTKELPSGMYQSIDSVLSYEKGMIDRELELW</sequence>
<dbReference type="Proteomes" id="UP001610335">
    <property type="component" value="Unassembled WGS sequence"/>
</dbReference>
<gene>
    <name evidence="3" type="ORF">BDW59DRAFT_172357</name>
</gene>
<dbReference type="InterPro" id="IPR006680">
    <property type="entry name" value="Amidohydro-rel"/>
</dbReference>
<dbReference type="SUPFAM" id="SSF51338">
    <property type="entry name" value="Composite domain of metallo-dependent hydrolases"/>
    <property type="match status" value="2"/>
</dbReference>
<dbReference type="PANTHER" id="PTHR11647:SF96">
    <property type="entry name" value="AMIDOHYDROLASE-RELATED DOMAIN-CONTAINING PROTEIN"/>
    <property type="match status" value="1"/>
</dbReference>
<comment type="similarity">
    <text evidence="1">Belongs to the metallo-dependent hydrolases superfamily. Hydantoinase/dihydropyrimidinase family.</text>
</comment>
<dbReference type="PANTHER" id="PTHR11647">
    <property type="entry name" value="HYDRANTOINASE/DIHYDROPYRIMIDINASE FAMILY MEMBER"/>
    <property type="match status" value="1"/>
</dbReference>
<evidence type="ECO:0000313" key="3">
    <source>
        <dbReference type="EMBL" id="KAL2825501.1"/>
    </source>
</evidence>
<evidence type="ECO:0000313" key="4">
    <source>
        <dbReference type="Proteomes" id="UP001610335"/>
    </source>
</evidence>
<dbReference type="EMBL" id="JBFXLS010000036">
    <property type="protein sequence ID" value="KAL2825501.1"/>
    <property type="molecule type" value="Genomic_DNA"/>
</dbReference>
<evidence type="ECO:0000256" key="1">
    <source>
        <dbReference type="ARBA" id="ARBA00008829"/>
    </source>
</evidence>
<organism evidence="3 4">
    <name type="scientific">Aspergillus cavernicola</name>
    <dbReference type="NCBI Taxonomy" id="176166"/>
    <lineage>
        <taxon>Eukaryota</taxon>
        <taxon>Fungi</taxon>
        <taxon>Dikarya</taxon>
        <taxon>Ascomycota</taxon>
        <taxon>Pezizomycotina</taxon>
        <taxon>Eurotiomycetes</taxon>
        <taxon>Eurotiomycetidae</taxon>
        <taxon>Eurotiales</taxon>
        <taxon>Aspergillaceae</taxon>
        <taxon>Aspergillus</taxon>
        <taxon>Aspergillus subgen. Nidulantes</taxon>
    </lineage>
</organism>
<dbReference type="Pfam" id="PF01979">
    <property type="entry name" value="Amidohydro_1"/>
    <property type="match status" value="1"/>
</dbReference>
<dbReference type="Gene3D" id="2.30.40.10">
    <property type="entry name" value="Urease, subunit C, domain 1"/>
    <property type="match status" value="1"/>
</dbReference>
<evidence type="ECO:0000259" key="2">
    <source>
        <dbReference type="Pfam" id="PF01979"/>
    </source>
</evidence>
<dbReference type="Gene3D" id="3.20.20.140">
    <property type="entry name" value="Metal-dependent hydrolases"/>
    <property type="match status" value="1"/>
</dbReference>
<name>A0ABR4ICN8_9EURO</name>
<keyword evidence="4" id="KW-1185">Reference proteome</keyword>